<comment type="caution">
    <text evidence="3">The sequence shown here is derived from an EMBL/GenBank/DDBJ whole genome shotgun (WGS) entry which is preliminary data.</text>
</comment>
<dbReference type="AlphaFoldDB" id="A0AAN9QJW9"/>
<dbReference type="EMBL" id="JAYMYQ010000004">
    <property type="protein sequence ID" value="KAK7338132.1"/>
    <property type="molecule type" value="Genomic_DNA"/>
</dbReference>
<accession>A0AAN9QJW9</accession>
<feature type="transmembrane region" description="Helical" evidence="2">
    <location>
        <begin position="186"/>
        <end position="205"/>
    </location>
</feature>
<evidence type="ECO:0000256" key="1">
    <source>
        <dbReference type="SAM" id="MobiDB-lite"/>
    </source>
</evidence>
<sequence length="217" mass="24243">MRGTPARGLRWTWSQADAAKALEPKVNLAELGSKKGKQIMAPVTGNWAAKLEVGYTSCYNNGWVLSYMGTSQGLGQTISFLHLSACLFGAGSEACITADSIKRLHKSRLTRVFHRKFLCDLMPKLKPNLASYDSRCKVESKHDRMVASGRSKNEESRRNPPPELRPNPKIKELQSTPPRTPSFTSLLFLFCLISFLFSFLVLALLSRTPPWNPECEP</sequence>
<keyword evidence="2" id="KW-0472">Membrane</keyword>
<feature type="region of interest" description="Disordered" evidence="1">
    <location>
        <begin position="142"/>
        <end position="177"/>
    </location>
</feature>
<evidence type="ECO:0000313" key="4">
    <source>
        <dbReference type="Proteomes" id="UP001367508"/>
    </source>
</evidence>
<feature type="compositionally biased region" description="Basic and acidic residues" evidence="1">
    <location>
        <begin position="142"/>
        <end position="160"/>
    </location>
</feature>
<gene>
    <name evidence="3" type="ORF">VNO77_18732</name>
</gene>
<dbReference type="Proteomes" id="UP001367508">
    <property type="component" value="Unassembled WGS sequence"/>
</dbReference>
<protein>
    <submittedName>
        <fullName evidence="3">Uncharacterized protein</fullName>
    </submittedName>
</protein>
<evidence type="ECO:0000256" key="2">
    <source>
        <dbReference type="SAM" id="Phobius"/>
    </source>
</evidence>
<keyword evidence="2" id="KW-1133">Transmembrane helix</keyword>
<keyword evidence="2" id="KW-0812">Transmembrane</keyword>
<keyword evidence="4" id="KW-1185">Reference proteome</keyword>
<reference evidence="3 4" key="1">
    <citation type="submission" date="2024-01" db="EMBL/GenBank/DDBJ databases">
        <title>The genomes of 5 underutilized Papilionoideae crops provide insights into root nodulation and disease resistanc.</title>
        <authorList>
            <person name="Jiang F."/>
        </authorList>
    </citation>
    <scope>NUCLEOTIDE SEQUENCE [LARGE SCALE GENOMIC DNA]</scope>
    <source>
        <strain evidence="3">LVBAO_FW01</strain>
        <tissue evidence="3">Leaves</tissue>
    </source>
</reference>
<name>A0AAN9QJW9_CANGL</name>
<evidence type="ECO:0000313" key="3">
    <source>
        <dbReference type="EMBL" id="KAK7338132.1"/>
    </source>
</evidence>
<organism evidence="3 4">
    <name type="scientific">Canavalia gladiata</name>
    <name type="common">Sword bean</name>
    <name type="synonym">Dolichos gladiatus</name>
    <dbReference type="NCBI Taxonomy" id="3824"/>
    <lineage>
        <taxon>Eukaryota</taxon>
        <taxon>Viridiplantae</taxon>
        <taxon>Streptophyta</taxon>
        <taxon>Embryophyta</taxon>
        <taxon>Tracheophyta</taxon>
        <taxon>Spermatophyta</taxon>
        <taxon>Magnoliopsida</taxon>
        <taxon>eudicotyledons</taxon>
        <taxon>Gunneridae</taxon>
        <taxon>Pentapetalae</taxon>
        <taxon>rosids</taxon>
        <taxon>fabids</taxon>
        <taxon>Fabales</taxon>
        <taxon>Fabaceae</taxon>
        <taxon>Papilionoideae</taxon>
        <taxon>50 kb inversion clade</taxon>
        <taxon>NPAAA clade</taxon>
        <taxon>indigoferoid/millettioid clade</taxon>
        <taxon>Phaseoleae</taxon>
        <taxon>Canavalia</taxon>
    </lineage>
</organism>
<proteinExistence type="predicted"/>